<dbReference type="SMART" id="SM00328">
    <property type="entry name" value="BPI1"/>
    <property type="match status" value="1"/>
</dbReference>
<evidence type="ECO:0000256" key="1">
    <source>
        <dbReference type="ARBA" id="ARBA00007292"/>
    </source>
</evidence>
<keyword evidence="4" id="KW-0044">Antibiotic</keyword>
<sequence>MLKTWYSFLLCCLSLRLEANPGLKVRITQKGLDYGSRIGMELLKQALLRETFPSWSGQESFSVVKVNYVISRLRINAVDFPETSASFIPGTGISLSVAHASATISADWRMNTWLLKDQGGITVSISGLFIAVIFKVSRDTTGRLYILLHNCQLSINSLKVKLNGGSSWIYSFLSGYLEKPIHTKLDKNGTVYPVGSHTEPPFVPAPFDFPNQGDSMLYLGVSSYFIKSASLAYYRAGVFNITISKELATTFNLNTALFKDFVPEIALSYVTACPVLLKLMATSPPAVSLNADRCILQITGCVEVFAVLPNSTTQYIFRGNLTASTRGNLTITKQKLIISLLLKRFQFSLLHSILGFSEQISLVENFLSYALRSAVIPVINGKDCGQFLSTIGRKARLKPYKGVPTFKDRVMGGSLTVWLHLDRSALCWTSVQVPQSPGSGAGTEQVLAPFQTAGLGFLFTGCSVAAELRHKLEFCPDTESSHDRRMAQTGEVQKHAYSLGLRGDISNFITSLCLCASPAAAGRTK</sequence>
<dbReference type="FunFam" id="3.15.10.10:FF:000001">
    <property type="entry name" value="phospholipid transfer protein-like"/>
    <property type="match status" value="1"/>
</dbReference>
<evidence type="ECO:0000256" key="5">
    <source>
        <dbReference type="SAM" id="SignalP"/>
    </source>
</evidence>
<dbReference type="GO" id="GO:0008289">
    <property type="term" value="F:lipid binding"/>
    <property type="evidence" value="ECO:0007669"/>
    <property type="project" value="InterPro"/>
</dbReference>
<dbReference type="Pfam" id="PF02886">
    <property type="entry name" value="LBP_BPI_CETP_C"/>
    <property type="match status" value="1"/>
</dbReference>
<dbReference type="PANTHER" id="PTHR10504">
    <property type="entry name" value="BACTERICIDAL PERMEABILITY-INCREASING BPI PROTEIN-RELATED"/>
    <property type="match status" value="1"/>
</dbReference>
<keyword evidence="4" id="KW-0929">Antimicrobial</keyword>
<feature type="chain" id="PRO_5034145430" description="Bactericidal permeability-increasing protein" evidence="5">
    <location>
        <begin position="20"/>
        <end position="525"/>
    </location>
</feature>
<evidence type="ECO:0000259" key="7">
    <source>
        <dbReference type="SMART" id="SM00329"/>
    </source>
</evidence>
<comment type="subcellular location">
    <subcellularLocation>
        <location evidence="4">Secreted</location>
    </subcellularLocation>
</comment>
<name>A0A8B9M124_9AVES</name>
<comment type="function">
    <text evidence="4">The cytotoxic action of BPI is limited to many species of Gram-negative bacteria; this specificity may be explained by a strong affinity of the very basic N-terminal half for the negatively charged lipopolysaccharides that are unique to the Gram-negative bacterial outer envelope.</text>
</comment>
<dbReference type="SUPFAM" id="SSF55394">
    <property type="entry name" value="Bactericidal permeability-increasing protein, BPI"/>
    <property type="match status" value="2"/>
</dbReference>
<feature type="domain" description="Lipid-binding serum glycoprotein N-terminal" evidence="6">
    <location>
        <begin position="26"/>
        <end position="262"/>
    </location>
</feature>
<proteinExistence type="inferred from homology"/>
<dbReference type="Proteomes" id="UP000694541">
    <property type="component" value="Unplaced"/>
</dbReference>
<reference evidence="8" key="2">
    <citation type="submission" date="2025-09" db="UniProtKB">
        <authorList>
            <consortium name="Ensembl"/>
        </authorList>
    </citation>
    <scope>IDENTIFICATION</scope>
</reference>
<keyword evidence="4" id="KW-0964">Secreted</keyword>
<evidence type="ECO:0000313" key="9">
    <source>
        <dbReference type="Proteomes" id="UP000694541"/>
    </source>
</evidence>
<keyword evidence="4" id="KW-0399">Innate immunity</keyword>
<evidence type="ECO:0000259" key="6">
    <source>
        <dbReference type="SMART" id="SM00328"/>
    </source>
</evidence>
<comment type="subunit">
    <text evidence="4">Monomer. Homodimer; disulfide-linked.</text>
</comment>
<feature type="domain" description="Lipid-binding serum glycoprotein C-terminal" evidence="7">
    <location>
        <begin position="211"/>
        <end position="414"/>
    </location>
</feature>
<dbReference type="AlphaFoldDB" id="A0A8B9M124"/>
<feature type="signal peptide" evidence="5">
    <location>
        <begin position="1"/>
        <end position="19"/>
    </location>
</feature>
<dbReference type="PANTHER" id="PTHR10504:SF17">
    <property type="entry name" value="BPI FOLD-CONTAINING FAMILY C PROTEIN"/>
    <property type="match status" value="1"/>
</dbReference>
<keyword evidence="4 5" id="KW-0732">Signal</keyword>
<evidence type="ECO:0000313" key="8">
    <source>
        <dbReference type="Ensembl" id="ENSANIP00000000430.1"/>
    </source>
</evidence>
<dbReference type="Ensembl" id="ENSANIT00000000442.1">
    <property type="protein sequence ID" value="ENSANIP00000000430.1"/>
    <property type="gene ID" value="ENSANIG00000000340.1"/>
</dbReference>
<keyword evidence="2 4" id="KW-1015">Disulfide bond</keyword>
<keyword evidence="3 4" id="KW-0325">Glycoprotein</keyword>
<dbReference type="InterPro" id="IPR001124">
    <property type="entry name" value="Lipid-bd_serum_glycop_C"/>
</dbReference>
<evidence type="ECO:0000256" key="3">
    <source>
        <dbReference type="ARBA" id="ARBA00023180"/>
    </source>
</evidence>
<keyword evidence="9" id="KW-1185">Reference proteome</keyword>
<dbReference type="Gene3D" id="3.15.20.10">
    <property type="entry name" value="Bactericidal permeability-increasing protein, domain 2"/>
    <property type="match status" value="1"/>
</dbReference>
<dbReference type="InterPro" id="IPR032942">
    <property type="entry name" value="BPI/LBP/Plunc"/>
</dbReference>
<dbReference type="InterPro" id="IPR017943">
    <property type="entry name" value="Bactericidal_perm-incr_a/b_dom"/>
</dbReference>
<dbReference type="Gene3D" id="3.15.10.10">
    <property type="entry name" value="Bactericidal permeability-increasing protein, domain 1"/>
    <property type="match status" value="1"/>
</dbReference>
<dbReference type="GO" id="GO:0005615">
    <property type="term" value="C:extracellular space"/>
    <property type="evidence" value="ECO:0007669"/>
    <property type="project" value="UniProtKB-UniRule"/>
</dbReference>
<protein>
    <recommendedName>
        <fullName evidence="4">Bactericidal permeability-increasing protein</fullName>
        <shortName evidence="4">BPI</shortName>
    </recommendedName>
</protein>
<dbReference type="GO" id="GO:0050829">
    <property type="term" value="P:defense response to Gram-negative bacterium"/>
    <property type="evidence" value="ECO:0007669"/>
    <property type="project" value="UniProtKB-UniRule"/>
</dbReference>
<keyword evidence="4" id="KW-0391">Immunity</keyword>
<dbReference type="SMART" id="SM00329">
    <property type="entry name" value="BPI2"/>
    <property type="match status" value="1"/>
</dbReference>
<dbReference type="Pfam" id="PF01273">
    <property type="entry name" value="LBP_BPI_CETP"/>
    <property type="match status" value="1"/>
</dbReference>
<evidence type="ECO:0000256" key="2">
    <source>
        <dbReference type="ARBA" id="ARBA00023157"/>
    </source>
</evidence>
<evidence type="ECO:0000256" key="4">
    <source>
        <dbReference type="RuleBase" id="RU369039"/>
    </source>
</evidence>
<comment type="domain">
    <text evidence="4">The N- and C-terminal barrels adopt an identical fold despite having only 13% of conserved residues.</text>
</comment>
<organism evidence="8 9">
    <name type="scientific">Accipiter nisus</name>
    <name type="common">Eurasian sparrowhawk</name>
    <dbReference type="NCBI Taxonomy" id="211598"/>
    <lineage>
        <taxon>Eukaryota</taxon>
        <taxon>Metazoa</taxon>
        <taxon>Chordata</taxon>
        <taxon>Craniata</taxon>
        <taxon>Vertebrata</taxon>
        <taxon>Euteleostomi</taxon>
        <taxon>Archelosauria</taxon>
        <taxon>Archosauria</taxon>
        <taxon>Dinosauria</taxon>
        <taxon>Saurischia</taxon>
        <taxon>Theropoda</taxon>
        <taxon>Coelurosauria</taxon>
        <taxon>Aves</taxon>
        <taxon>Neognathae</taxon>
        <taxon>Neoaves</taxon>
        <taxon>Telluraves</taxon>
        <taxon>Accipitrimorphae</taxon>
        <taxon>Accipitriformes</taxon>
        <taxon>Accipitridae</taxon>
        <taxon>Accipitrinae</taxon>
        <taxon>Accipiter</taxon>
    </lineage>
</organism>
<comment type="similarity">
    <text evidence="1">Belongs to the BPI/LBP/Plunc superfamily. BPI/LBP family.</text>
</comment>
<dbReference type="InterPro" id="IPR017942">
    <property type="entry name" value="Lipid-bd_serum_glycop_N"/>
</dbReference>
<accession>A0A8B9M124</accession>
<reference evidence="8" key="1">
    <citation type="submission" date="2025-08" db="UniProtKB">
        <authorList>
            <consortium name="Ensembl"/>
        </authorList>
    </citation>
    <scope>IDENTIFICATION</scope>
</reference>
<comment type="domain">
    <text evidence="4">The N-terminal region may be exposed to the interior of the granule, whereas the C-terminal portion may be embedded in the membrane. During phagocytosis and degranulation, proteases may be released and activated and cleave BPI at the junction of the N- and C-terminal portions of the molecule, providing controlled release of the N-terminal antibacterial fragment when bacteria are ingested.</text>
</comment>
<dbReference type="GO" id="GO:0045087">
    <property type="term" value="P:innate immune response"/>
    <property type="evidence" value="ECO:0007669"/>
    <property type="project" value="UniProtKB-UniRule"/>
</dbReference>